<dbReference type="eggNOG" id="ENOG50330KF">
    <property type="taxonomic scope" value="Bacteria"/>
</dbReference>
<evidence type="ECO:0008006" key="4">
    <source>
        <dbReference type="Google" id="ProtNLM"/>
    </source>
</evidence>
<sequence>MTIPHIARSAALILGFTIAAGATAALPALRDNAKIRDGLISTAIAYEIGRKCESLDSRWFTGITYLNSLRSHALELGYSRAQVSAFIDDKAEKKKLEAEARALLRQKGGVEGDWETYCAVGRAEMAAGSRIGTLLK</sequence>
<evidence type="ECO:0000313" key="3">
    <source>
        <dbReference type="Proteomes" id="UP000025047"/>
    </source>
</evidence>
<organism evidence="2 3">
    <name type="scientific">Limimaricola hongkongensis DSM 17492</name>
    <dbReference type="NCBI Taxonomy" id="1122180"/>
    <lineage>
        <taxon>Bacteria</taxon>
        <taxon>Pseudomonadati</taxon>
        <taxon>Pseudomonadota</taxon>
        <taxon>Alphaproteobacteria</taxon>
        <taxon>Rhodobacterales</taxon>
        <taxon>Paracoccaceae</taxon>
        <taxon>Limimaricola</taxon>
    </lineage>
</organism>
<dbReference type="EMBL" id="APGJ01000007">
    <property type="protein sequence ID" value="EYD71296.1"/>
    <property type="molecule type" value="Genomic_DNA"/>
</dbReference>
<proteinExistence type="predicted"/>
<accession>A0A017HA86</accession>
<reference evidence="2 3" key="1">
    <citation type="submission" date="2013-03" db="EMBL/GenBank/DDBJ databases">
        <authorList>
            <person name="Fiebig A."/>
            <person name="Goeker M."/>
            <person name="Klenk H.-P.P."/>
        </authorList>
    </citation>
    <scope>NUCLEOTIDE SEQUENCE [LARGE SCALE GENOMIC DNA]</scope>
    <source>
        <strain evidence="2 3">DSM 17492</strain>
    </source>
</reference>
<protein>
    <recommendedName>
        <fullName evidence="4">NADH dehydrogenase subunit E</fullName>
    </recommendedName>
</protein>
<evidence type="ECO:0000256" key="1">
    <source>
        <dbReference type="SAM" id="SignalP"/>
    </source>
</evidence>
<dbReference type="PATRIC" id="fig|1122180.6.peg.2924"/>
<feature type="signal peptide" evidence="1">
    <location>
        <begin position="1"/>
        <end position="24"/>
    </location>
</feature>
<evidence type="ECO:0000313" key="2">
    <source>
        <dbReference type="EMBL" id="EYD71296.1"/>
    </source>
</evidence>
<dbReference type="Proteomes" id="UP000025047">
    <property type="component" value="Unassembled WGS sequence"/>
</dbReference>
<dbReference type="OrthoDB" id="7658992at2"/>
<dbReference type="HOGENOM" id="CLU_123859_1_0_5"/>
<dbReference type="InterPro" id="IPR020349">
    <property type="entry name" value="Uncharacterised_14.7kDa"/>
</dbReference>
<dbReference type="STRING" id="1122180.Lokhon_02944"/>
<keyword evidence="3" id="KW-1185">Reference proteome</keyword>
<name>A0A017HA86_9RHOB</name>
<comment type="caution">
    <text evidence="2">The sequence shown here is derived from an EMBL/GenBank/DDBJ whole genome shotgun (WGS) entry which is preliminary data.</text>
</comment>
<dbReference type="AlphaFoldDB" id="A0A017HA86"/>
<dbReference type="RefSeq" id="WP_017927384.1">
    <property type="nucleotide sequence ID" value="NZ_KB822995.1"/>
</dbReference>
<feature type="chain" id="PRO_5001495833" description="NADH dehydrogenase subunit E" evidence="1">
    <location>
        <begin position="25"/>
        <end position="136"/>
    </location>
</feature>
<keyword evidence="1" id="KW-0732">Signal</keyword>
<dbReference type="Pfam" id="PF17267">
    <property type="entry name" value="DUF5333"/>
    <property type="match status" value="1"/>
</dbReference>
<gene>
    <name evidence="2" type="ORF">Lokhon_02944</name>
</gene>